<feature type="region of interest" description="Disordered" evidence="1">
    <location>
        <begin position="383"/>
        <end position="404"/>
    </location>
</feature>
<dbReference type="OrthoDB" id="3594103at2759"/>
<dbReference type="AlphaFoldDB" id="B0YE39"/>
<feature type="compositionally biased region" description="Polar residues" evidence="1">
    <location>
        <begin position="445"/>
        <end position="457"/>
    </location>
</feature>
<feature type="region of interest" description="Disordered" evidence="1">
    <location>
        <begin position="445"/>
        <end position="470"/>
    </location>
</feature>
<evidence type="ECO:0000256" key="1">
    <source>
        <dbReference type="SAM" id="MobiDB-lite"/>
    </source>
</evidence>
<accession>B0YE39</accession>
<evidence type="ECO:0008006" key="4">
    <source>
        <dbReference type="Google" id="ProtNLM"/>
    </source>
</evidence>
<protein>
    <recommendedName>
        <fullName evidence="4">BTB domain-containing protein</fullName>
    </recommendedName>
</protein>
<dbReference type="PANTHER" id="PTHR37538:SF1">
    <property type="entry name" value="BTB DOMAIN-CONTAINING PROTEIN"/>
    <property type="match status" value="1"/>
</dbReference>
<dbReference type="HOGENOM" id="CLU_535244_0_0_1"/>
<feature type="region of interest" description="Disordered" evidence="1">
    <location>
        <begin position="40"/>
        <end position="139"/>
    </location>
</feature>
<name>B0YE39_ASPFC</name>
<feature type="region of interest" description="Disordered" evidence="1">
    <location>
        <begin position="1"/>
        <end position="21"/>
    </location>
</feature>
<gene>
    <name evidence="2" type="ORF">AFUB_097740</name>
</gene>
<proteinExistence type="predicted"/>
<feature type="compositionally biased region" description="Pro residues" evidence="1">
    <location>
        <begin position="68"/>
        <end position="82"/>
    </location>
</feature>
<evidence type="ECO:0000313" key="2">
    <source>
        <dbReference type="EMBL" id="EDP47923.1"/>
    </source>
</evidence>
<reference evidence="2 3" key="1">
    <citation type="journal article" date="2008" name="PLoS Genet.">
        <title>Genomic islands in the pathogenic filamentous fungus Aspergillus fumigatus.</title>
        <authorList>
            <person name="Fedorova N.D."/>
            <person name="Khaldi N."/>
            <person name="Joardar V.S."/>
            <person name="Maiti R."/>
            <person name="Amedeo P."/>
            <person name="Anderson M.J."/>
            <person name="Crabtree J."/>
            <person name="Silva J.C."/>
            <person name="Badger J.H."/>
            <person name="Albarraq A."/>
            <person name="Angiuoli S."/>
            <person name="Bussey H."/>
            <person name="Bowyer P."/>
            <person name="Cotty P.J."/>
            <person name="Dyer P.S."/>
            <person name="Egan A."/>
            <person name="Galens K."/>
            <person name="Fraser-Liggett C.M."/>
            <person name="Haas B.J."/>
            <person name="Inman J.M."/>
            <person name="Kent R."/>
            <person name="Lemieux S."/>
            <person name="Malavazi I."/>
            <person name="Orvis J."/>
            <person name="Roemer T."/>
            <person name="Ronning C.M."/>
            <person name="Sundaram J.P."/>
            <person name="Sutton G."/>
            <person name="Turner G."/>
            <person name="Venter J.C."/>
            <person name="White O.R."/>
            <person name="Whitty B.R."/>
            <person name="Youngman P."/>
            <person name="Wolfe K.H."/>
            <person name="Goldman G.H."/>
            <person name="Wortman J.R."/>
            <person name="Jiang B."/>
            <person name="Denning D.W."/>
            <person name="Nierman W.C."/>
        </authorList>
    </citation>
    <scope>NUCLEOTIDE SEQUENCE [LARGE SCALE GENOMIC DNA]</scope>
    <source>
        <strain evidence="3">CBS 144.89 / FGSC A1163 / CEA10</strain>
    </source>
</reference>
<dbReference type="Proteomes" id="UP000001699">
    <property type="component" value="Unassembled WGS sequence"/>
</dbReference>
<feature type="compositionally biased region" description="Low complexity" evidence="1">
    <location>
        <begin position="51"/>
        <end position="61"/>
    </location>
</feature>
<feature type="compositionally biased region" description="Basic residues" evidence="1">
    <location>
        <begin position="1"/>
        <end position="11"/>
    </location>
</feature>
<feature type="compositionally biased region" description="Basic and acidic residues" evidence="1">
    <location>
        <begin position="107"/>
        <end position="123"/>
    </location>
</feature>
<dbReference type="EMBL" id="DS499602">
    <property type="protein sequence ID" value="EDP47923.1"/>
    <property type="molecule type" value="Genomic_DNA"/>
</dbReference>
<evidence type="ECO:0000313" key="3">
    <source>
        <dbReference type="Proteomes" id="UP000001699"/>
    </source>
</evidence>
<dbReference type="PANTHER" id="PTHR37538">
    <property type="entry name" value="BTB DOMAIN-CONTAINING PROTEIN"/>
    <property type="match status" value="1"/>
</dbReference>
<keyword evidence="3" id="KW-1185">Reference proteome</keyword>
<sequence>MPKKGCKKKTKSNSNNLRRTVISAAPHYLQAADFPVVEMAESTAPVPDPEPASMSEPMPEAVFESAPEPEPIPVPVPEPAPDPVFEAAPQSSTQSDPEPDSYLALEEMDKATEESTVEQHEVDDAPVTGANEATGPASERAEIATEAPAILPEPVVVEYAQPNISGKRYTIPENLLSKAATLPSYQDVSGSPAVILSDVDEDIGHTIMHYLYTGNYETVKPPSTSELPRRATEYTRSVFAYRIAVRHGLDGLTEHAKRYIQIFDKEVSIIDIISLGRKAFPKISEEPWFSEYLTARITASFEADEGIFQREQFFEGFGETPDFDKFLGKVMAQVYSNKISSIQHEAGLRSGDNKITTLDADEEEIVGSDRDIHIAQASSIEGDVCPKADSGINEESSPRTGALNGHTLCIGRSSDRDFDHRRQEYIDGSDLSTNAEYDEIGSSDINILTPDSETDNPVPSRKPPSNRSEDSCFCPHWKVHSTDRDLWKGCELCKRYLRRMFTDLVIDGW</sequence>
<organism evidence="2 3">
    <name type="scientific">Aspergillus fumigatus (strain CBS 144.89 / FGSC A1163 / CEA10)</name>
    <name type="common">Neosartorya fumigata</name>
    <dbReference type="NCBI Taxonomy" id="451804"/>
    <lineage>
        <taxon>Eukaryota</taxon>
        <taxon>Fungi</taxon>
        <taxon>Dikarya</taxon>
        <taxon>Ascomycota</taxon>
        <taxon>Pezizomycotina</taxon>
        <taxon>Eurotiomycetes</taxon>
        <taxon>Eurotiomycetidae</taxon>
        <taxon>Eurotiales</taxon>
        <taxon>Aspergillaceae</taxon>
        <taxon>Aspergillus</taxon>
        <taxon>Aspergillus subgen. Fumigati</taxon>
    </lineage>
</organism>